<dbReference type="SUPFAM" id="SSF54593">
    <property type="entry name" value="Glyoxalase/Bleomycin resistance protein/Dihydroxybiphenyl dioxygenase"/>
    <property type="match status" value="1"/>
</dbReference>
<dbReference type="AlphaFoldDB" id="A0A0R1QN06"/>
<dbReference type="PANTHER" id="PTHR21366:SF14">
    <property type="entry name" value="GLYOXALASE DOMAIN-CONTAINING PROTEIN 5"/>
    <property type="match status" value="1"/>
</dbReference>
<name>A0A0R1QN06_9LACO</name>
<keyword evidence="3" id="KW-1185">Reference proteome</keyword>
<evidence type="ECO:0000313" key="2">
    <source>
        <dbReference type="EMBL" id="KRL45932.1"/>
    </source>
</evidence>
<dbReference type="Proteomes" id="UP000050872">
    <property type="component" value="Unassembled WGS sequence"/>
</dbReference>
<feature type="domain" description="Glyoxalase/fosfomycin resistance/dioxygenase" evidence="1">
    <location>
        <begin position="5"/>
        <end position="74"/>
    </location>
</feature>
<keyword evidence="2" id="KW-0223">Dioxygenase</keyword>
<proteinExistence type="predicted"/>
<reference evidence="2 3" key="1">
    <citation type="journal article" date="2015" name="Genome Announc.">
        <title>Expanding the biotechnology potential of lactobacilli through comparative genomics of 213 strains and associated genera.</title>
        <authorList>
            <person name="Sun Z."/>
            <person name="Harris H.M."/>
            <person name="McCann A."/>
            <person name="Guo C."/>
            <person name="Argimon S."/>
            <person name="Zhang W."/>
            <person name="Yang X."/>
            <person name="Jeffery I.B."/>
            <person name="Cooney J.C."/>
            <person name="Kagawa T.F."/>
            <person name="Liu W."/>
            <person name="Song Y."/>
            <person name="Salvetti E."/>
            <person name="Wrobel A."/>
            <person name="Rasinkangas P."/>
            <person name="Parkhill J."/>
            <person name="Rea M.C."/>
            <person name="O'Sullivan O."/>
            <person name="Ritari J."/>
            <person name="Douillard F.P."/>
            <person name="Paul Ross R."/>
            <person name="Yang R."/>
            <person name="Briner A.E."/>
            <person name="Felis G.E."/>
            <person name="de Vos W.M."/>
            <person name="Barrangou R."/>
            <person name="Klaenhammer T.R."/>
            <person name="Caufield P.W."/>
            <person name="Cui Y."/>
            <person name="Zhang H."/>
            <person name="O'Toole P.W."/>
        </authorList>
    </citation>
    <scope>NUCLEOTIDE SEQUENCE [LARGE SCALE GENOMIC DNA]</scope>
    <source>
        <strain evidence="2 3">DSM 14500</strain>
    </source>
</reference>
<dbReference type="Pfam" id="PF00903">
    <property type="entry name" value="Glyoxalase"/>
    <property type="match status" value="1"/>
</dbReference>
<dbReference type="GO" id="GO:0051213">
    <property type="term" value="F:dioxygenase activity"/>
    <property type="evidence" value="ECO:0007669"/>
    <property type="project" value="UniProtKB-KW"/>
</dbReference>
<dbReference type="PANTHER" id="PTHR21366">
    <property type="entry name" value="GLYOXALASE FAMILY PROTEIN"/>
    <property type="match status" value="1"/>
</dbReference>
<organism evidence="2 3">
    <name type="scientific">Companilactobacillus mindensis DSM 14500</name>
    <dbReference type="NCBI Taxonomy" id="1423770"/>
    <lineage>
        <taxon>Bacteria</taxon>
        <taxon>Bacillati</taxon>
        <taxon>Bacillota</taxon>
        <taxon>Bacilli</taxon>
        <taxon>Lactobacillales</taxon>
        <taxon>Lactobacillaceae</taxon>
        <taxon>Companilactobacillus</taxon>
    </lineage>
</organism>
<protein>
    <submittedName>
        <fullName evidence="2">Dioxygenase</fullName>
    </submittedName>
</protein>
<dbReference type="CDD" id="cd07253">
    <property type="entry name" value="GLOD5"/>
    <property type="match status" value="1"/>
</dbReference>
<dbReference type="STRING" id="1423770.FD29_GL001936"/>
<dbReference type="InterPro" id="IPR004360">
    <property type="entry name" value="Glyas_Fos-R_dOase_dom"/>
</dbReference>
<keyword evidence="2" id="KW-0560">Oxidoreductase</keyword>
<gene>
    <name evidence="2" type="ORF">FD29_GL001936</name>
</gene>
<dbReference type="Gene3D" id="3.10.180.10">
    <property type="entry name" value="2,3-Dihydroxybiphenyl 1,2-Dioxygenase, domain 1"/>
    <property type="match status" value="1"/>
</dbReference>
<evidence type="ECO:0000259" key="1">
    <source>
        <dbReference type="Pfam" id="PF00903"/>
    </source>
</evidence>
<dbReference type="InterPro" id="IPR029068">
    <property type="entry name" value="Glyas_Bleomycin-R_OHBP_Dase"/>
</dbReference>
<dbReference type="PATRIC" id="fig|1423770.3.peg.1987"/>
<dbReference type="EMBL" id="AZEZ01000004">
    <property type="protein sequence ID" value="KRL45932.1"/>
    <property type="molecule type" value="Genomic_DNA"/>
</dbReference>
<sequence length="116" mass="13153">MKIEKLDHLVLNVKDIPTTCRFYSEVLGMKVITFDDTRKALSFGQQKINLHQKGHEYEPKALYPTPGSADLCLVTKTPLTEVIEQGPIEKHGALGKIISIYLRDPDQNLIEISNYQ</sequence>
<dbReference type="RefSeq" id="WP_057887155.1">
    <property type="nucleotide sequence ID" value="NZ_AZEZ01000004.1"/>
</dbReference>
<comment type="caution">
    <text evidence="2">The sequence shown here is derived from an EMBL/GenBank/DDBJ whole genome shotgun (WGS) entry which is preliminary data.</text>
</comment>
<dbReference type="OrthoDB" id="9802805at2"/>
<evidence type="ECO:0000313" key="3">
    <source>
        <dbReference type="Proteomes" id="UP000050872"/>
    </source>
</evidence>
<dbReference type="InterPro" id="IPR050383">
    <property type="entry name" value="GlyoxalaseI/FosfomycinResist"/>
</dbReference>
<accession>A0A0R1QN06</accession>